<dbReference type="InterPro" id="IPR043128">
    <property type="entry name" value="Rev_trsase/Diguanyl_cyclase"/>
</dbReference>
<evidence type="ECO:0000259" key="2">
    <source>
        <dbReference type="PROSITE" id="PS50887"/>
    </source>
</evidence>
<evidence type="ECO:0000313" key="4">
    <source>
        <dbReference type="Proteomes" id="UP000182321"/>
    </source>
</evidence>
<dbReference type="NCBIfam" id="TIGR00254">
    <property type="entry name" value="GGDEF"/>
    <property type="match status" value="1"/>
</dbReference>
<evidence type="ECO:0000256" key="1">
    <source>
        <dbReference type="SAM" id="Phobius"/>
    </source>
</evidence>
<dbReference type="Gene3D" id="3.30.70.270">
    <property type="match status" value="1"/>
</dbReference>
<proteinExistence type="predicted"/>
<dbReference type="GO" id="GO:0052621">
    <property type="term" value="F:diguanylate cyclase activity"/>
    <property type="evidence" value="ECO:0007669"/>
    <property type="project" value="TreeGrafter"/>
</dbReference>
<dbReference type="PROSITE" id="PS50887">
    <property type="entry name" value="GGDEF"/>
    <property type="match status" value="1"/>
</dbReference>
<dbReference type="EMBL" id="FNZX01000006">
    <property type="protein sequence ID" value="SEK51264.1"/>
    <property type="molecule type" value="Genomic_DNA"/>
</dbReference>
<feature type="transmembrane region" description="Helical" evidence="1">
    <location>
        <begin position="325"/>
        <end position="346"/>
    </location>
</feature>
<feature type="transmembrane region" description="Helical" evidence="1">
    <location>
        <begin position="294"/>
        <end position="313"/>
    </location>
</feature>
<feature type="transmembrane region" description="Helical" evidence="1">
    <location>
        <begin position="168"/>
        <end position="189"/>
    </location>
</feature>
<dbReference type="InterPro" id="IPR050469">
    <property type="entry name" value="Diguanylate_Cyclase"/>
</dbReference>
<dbReference type="PANTHER" id="PTHR45138">
    <property type="entry name" value="REGULATORY COMPONENTS OF SENSORY TRANSDUCTION SYSTEM"/>
    <property type="match status" value="1"/>
</dbReference>
<dbReference type="SMART" id="SM00267">
    <property type="entry name" value="GGDEF"/>
    <property type="match status" value="1"/>
</dbReference>
<dbReference type="CDD" id="cd01949">
    <property type="entry name" value="GGDEF"/>
    <property type="match status" value="1"/>
</dbReference>
<feature type="transmembrane region" description="Helical" evidence="1">
    <location>
        <begin position="352"/>
        <end position="374"/>
    </location>
</feature>
<dbReference type="AlphaFoldDB" id="A0A1H7HLS5"/>
<name>A0A1H7HLS5_9FIRM</name>
<dbReference type="InterPro" id="IPR000160">
    <property type="entry name" value="GGDEF_dom"/>
</dbReference>
<keyword evidence="1" id="KW-0472">Membrane</keyword>
<accession>A0A1H7HLS5</accession>
<feature type="domain" description="GGDEF" evidence="2">
    <location>
        <begin position="422"/>
        <end position="557"/>
    </location>
</feature>
<dbReference type="Pfam" id="PF00990">
    <property type="entry name" value="GGDEF"/>
    <property type="match status" value="1"/>
</dbReference>
<sequence length="557" mass="63954">MDLSFVRRLGAFIYTLILLLFIGFGFCYSNEVKYEYRENTVYFSDYWKVNGRLITFPYSNQDVFTITNTLPTVYGDQMLVLRAYYDSFEVAIDGDVILESRDSYLFGHKTNIGQKEIWIPLEYKYSGHDISVTIDLQDSLYGSQLTEGFITTRSSYGIRQMQQNIPSLILFVVFTVTGILEMIVSGYFIVKRTALIRKLTFEALFYAGAFSIISAQWIINETRVPFVIWGHMTGFSILNVISFILMPMMFFEISRALFMRIGKVDNIIDSIIALAIVLSCLFATIGIIEWGTVVYVAHAIDLLVMIMVGYYSYTTVKDEQKAKTGVGISIANFIFILFAGIALVQYVNHIDYNYLLVVIIDLMIFIMVQVGLIYRRIGLNVKEEKEFAQAKVYAYTDEMTKLGNRRHFYAIVGDYEKQKLPKDLTYIAIDVNRLKYTNDNLGHDAGDELLIGTAECLRRAFNTSSTSTIGRMGGDEFAVLLVANETELNRRLFNLKHYLSHWRGKYIDGISISLGYASVREDPYANIDTLAKLSDERMYEDKKQYYEETGFDRRSPQ</sequence>
<evidence type="ECO:0000313" key="3">
    <source>
        <dbReference type="EMBL" id="SEK51264.1"/>
    </source>
</evidence>
<protein>
    <submittedName>
        <fullName evidence="3">Diguanylate cyclase (GGDEF) domain-containing protein</fullName>
    </submittedName>
</protein>
<feature type="transmembrane region" description="Helical" evidence="1">
    <location>
        <begin position="226"/>
        <end position="246"/>
    </location>
</feature>
<dbReference type="InterPro" id="IPR029787">
    <property type="entry name" value="Nucleotide_cyclase"/>
</dbReference>
<dbReference type="SUPFAM" id="SSF55073">
    <property type="entry name" value="Nucleotide cyclase"/>
    <property type="match status" value="1"/>
</dbReference>
<keyword evidence="1" id="KW-1133">Transmembrane helix</keyword>
<dbReference type="Proteomes" id="UP000182321">
    <property type="component" value="Unassembled WGS sequence"/>
</dbReference>
<gene>
    <name evidence="3" type="ORF">SAMN02910377_01044</name>
</gene>
<dbReference type="RefSeq" id="WP_074789972.1">
    <property type="nucleotide sequence ID" value="NZ_FNZX01000006.1"/>
</dbReference>
<feature type="transmembrane region" description="Helical" evidence="1">
    <location>
        <begin position="201"/>
        <end position="220"/>
    </location>
</feature>
<feature type="transmembrane region" description="Helical" evidence="1">
    <location>
        <begin position="267"/>
        <end position="288"/>
    </location>
</feature>
<keyword evidence="4" id="KW-1185">Reference proteome</keyword>
<organism evidence="3 4">
    <name type="scientific">Pseudobutyrivibrio ruminis</name>
    <dbReference type="NCBI Taxonomy" id="46206"/>
    <lineage>
        <taxon>Bacteria</taxon>
        <taxon>Bacillati</taxon>
        <taxon>Bacillota</taxon>
        <taxon>Clostridia</taxon>
        <taxon>Lachnospirales</taxon>
        <taxon>Lachnospiraceae</taxon>
        <taxon>Pseudobutyrivibrio</taxon>
    </lineage>
</organism>
<dbReference type="PANTHER" id="PTHR45138:SF9">
    <property type="entry name" value="DIGUANYLATE CYCLASE DGCM-RELATED"/>
    <property type="match status" value="1"/>
</dbReference>
<keyword evidence="1" id="KW-0812">Transmembrane</keyword>
<reference evidence="4" key="1">
    <citation type="submission" date="2016-10" db="EMBL/GenBank/DDBJ databases">
        <authorList>
            <person name="Varghese N."/>
            <person name="Submissions S."/>
        </authorList>
    </citation>
    <scope>NUCLEOTIDE SEQUENCE [LARGE SCALE GENOMIC DNA]</scope>
    <source>
        <strain evidence="4">ACV-9</strain>
    </source>
</reference>